<protein>
    <recommendedName>
        <fullName evidence="4">Secreted protein</fullName>
    </recommendedName>
</protein>
<organism evidence="2 3">
    <name type="scientific">Actinomycetospora rhizophila</name>
    <dbReference type="NCBI Taxonomy" id="1416876"/>
    <lineage>
        <taxon>Bacteria</taxon>
        <taxon>Bacillati</taxon>
        <taxon>Actinomycetota</taxon>
        <taxon>Actinomycetes</taxon>
        <taxon>Pseudonocardiales</taxon>
        <taxon>Pseudonocardiaceae</taxon>
        <taxon>Actinomycetospora</taxon>
    </lineage>
</organism>
<keyword evidence="3" id="KW-1185">Reference proteome</keyword>
<dbReference type="EMBL" id="JBHSKG010000012">
    <property type="protein sequence ID" value="MFC5140710.1"/>
    <property type="molecule type" value="Genomic_DNA"/>
</dbReference>
<evidence type="ECO:0000313" key="2">
    <source>
        <dbReference type="EMBL" id="MFC5140710.1"/>
    </source>
</evidence>
<reference evidence="3" key="1">
    <citation type="journal article" date="2019" name="Int. J. Syst. Evol. Microbiol.">
        <title>The Global Catalogue of Microorganisms (GCM) 10K type strain sequencing project: providing services to taxonomists for standard genome sequencing and annotation.</title>
        <authorList>
            <consortium name="The Broad Institute Genomics Platform"/>
            <consortium name="The Broad Institute Genome Sequencing Center for Infectious Disease"/>
            <person name="Wu L."/>
            <person name="Ma J."/>
        </authorList>
    </citation>
    <scope>NUCLEOTIDE SEQUENCE [LARGE SCALE GENOMIC DNA]</scope>
    <source>
        <strain evidence="3">XZYJ18</strain>
    </source>
</reference>
<evidence type="ECO:0008006" key="4">
    <source>
        <dbReference type="Google" id="ProtNLM"/>
    </source>
</evidence>
<sequence>MIATGRVVAGLLLAVLALAGCSTEYTEGTSAPAARPDGLLDAARTKLRLVQQDPCYTVADLTRQWPACGRWEEEVLNVGNAAAGARPDDREITDPVAAVRTGHEHYVRAGCAAGVAPADTPTCIAAIGETRTAVTRLGEGIASVR</sequence>
<dbReference type="PROSITE" id="PS51257">
    <property type="entry name" value="PROKAR_LIPOPROTEIN"/>
    <property type="match status" value="1"/>
</dbReference>
<evidence type="ECO:0000256" key="1">
    <source>
        <dbReference type="SAM" id="SignalP"/>
    </source>
</evidence>
<evidence type="ECO:0000313" key="3">
    <source>
        <dbReference type="Proteomes" id="UP001596175"/>
    </source>
</evidence>
<name>A0ABV9ZHQ6_9PSEU</name>
<feature type="signal peptide" evidence="1">
    <location>
        <begin position="1"/>
        <end position="19"/>
    </location>
</feature>
<proteinExistence type="predicted"/>
<comment type="caution">
    <text evidence="2">The sequence shown here is derived from an EMBL/GenBank/DDBJ whole genome shotgun (WGS) entry which is preliminary data.</text>
</comment>
<accession>A0ABV9ZHQ6</accession>
<keyword evidence="1" id="KW-0732">Signal</keyword>
<dbReference type="RefSeq" id="WP_378022877.1">
    <property type="nucleotide sequence ID" value="NZ_JBHSKG010000012.1"/>
</dbReference>
<gene>
    <name evidence="2" type="ORF">ACFPK1_20915</name>
</gene>
<dbReference type="Proteomes" id="UP001596175">
    <property type="component" value="Unassembled WGS sequence"/>
</dbReference>
<feature type="chain" id="PRO_5045849673" description="Secreted protein" evidence="1">
    <location>
        <begin position="20"/>
        <end position="145"/>
    </location>
</feature>